<protein>
    <submittedName>
        <fullName evidence="1">Uncharacterized protein</fullName>
    </submittedName>
</protein>
<name>A0A143BJ00_9BACT</name>
<dbReference type="AlphaFoldDB" id="A0A143BJ00"/>
<keyword evidence="2" id="KW-1185">Reference proteome</keyword>
<evidence type="ECO:0000313" key="2">
    <source>
        <dbReference type="Proteomes" id="UP000076404"/>
    </source>
</evidence>
<dbReference type="eggNOG" id="ENOG5033YDV">
    <property type="taxonomic scope" value="Bacteria"/>
</dbReference>
<evidence type="ECO:0000313" key="1">
    <source>
        <dbReference type="EMBL" id="AMW05026.1"/>
    </source>
</evidence>
<dbReference type="Proteomes" id="UP000076404">
    <property type="component" value="Chromosome"/>
</dbReference>
<sequence length="522" mass="54699">MSGVGDDAIPIPRGGFRIQVGGLWNDYREVYSPGAGKQALLRGLATENLGVNLMPQLSDAQAGIRALTGNSSFALSLGPLESAGEVRQSIAPFALDYGVSRRLSLRAVVPYVESRDVSQLILNRNGTAANVGRNPALGTAGQQARAANAALLGQIDAARTALTAEISRCANVSATGCDAIRANPAGAQTLVTRASQTRSSLATVYGDGDAAGAPVVPISGSSLHAAVVSTVGALRTDFGAYGITSIAAAAQPQPAVTIFGPGSIGSITSDTFNVGYARLGDTRRAGIGDIDLTATYLLFDSFNADQVKRVLSPARGLRSNLTVGWRFGTAGADRAEDAFDVPIGEGANALLVRSTTDVLFNRWAWMSATVRAVKPFGDRIAVVVPFRDETSLLSSPVDIVSAARTLGTRLEFEVAPRMAIGQFFGLSASYLVRHWGADVFDTERAESSASLTEPFTTPSRTFSAAAVGVTFSTLNSYVRGRSRFPAEVVYTHTTPLGASGGFVPVVSSDRLELRIYTGFPRR</sequence>
<organism evidence="1 2">
    <name type="scientific">Gemmatimonas phototrophica</name>
    <dbReference type="NCBI Taxonomy" id="1379270"/>
    <lineage>
        <taxon>Bacteria</taxon>
        <taxon>Pseudomonadati</taxon>
        <taxon>Gemmatimonadota</taxon>
        <taxon>Gemmatimonadia</taxon>
        <taxon>Gemmatimonadales</taxon>
        <taxon>Gemmatimonadaceae</taxon>
        <taxon>Gemmatimonas</taxon>
    </lineage>
</organism>
<gene>
    <name evidence="1" type="ORF">GEMMAAP_09675</name>
</gene>
<dbReference type="KEGG" id="gph:GEMMAAP_09675"/>
<accession>A0A143BJ00</accession>
<dbReference type="EMBL" id="CP011454">
    <property type="protein sequence ID" value="AMW05026.1"/>
    <property type="molecule type" value="Genomic_DNA"/>
</dbReference>
<reference evidence="1 2" key="2">
    <citation type="journal article" date="2016" name="Environ. Microbiol. Rep.">
        <title>Metagenomic evidence for the presence of phototrophic Gemmatimonadetes bacteria in diverse environments.</title>
        <authorList>
            <person name="Zeng Y."/>
            <person name="Baumbach J."/>
            <person name="Barbosa E.G."/>
            <person name="Azevedo V."/>
            <person name="Zhang C."/>
            <person name="Koblizek M."/>
        </authorList>
    </citation>
    <scope>NUCLEOTIDE SEQUENCE [LARGE SCALE GENOMIC DNA]</scope>
    <source>
        <strain evidence="1 2">AP64</strain>
    </source>
</reference>
<proteinExistence type="predicted"/>
<reference evidence="1 2" key="1">
    <citation type="journal article" date="2014" name="Proc. Natl. Acad. Sci. U.S.A.">
        <title>Functional type 2 photosynthetic reaction centers found in the rare bacterial phylum Gemmatimonadetes.</title>
        <authorList>
            <person name="Zeng Y."/>
            <person name="Feng F."/>
            <person name="Medova H."/>
            <person name="Dean J."/>
            <person name="Koblizek M."/>
        </authorList>
    </citation>
    <scope>NUCLEOTIDE SEQUENCE [LARGE SCALE GENOMIC DNA]</scope>
    <source>
        <strain evidence="1 2">AP64</strain>
    </source>
</reference>